<keyword evidence="3" id="KW-1185">Reference proteome</keyword>
<dbReference type="EMBL" id="MN043729">
    <property type="protein sequence ID" value="QDP42809.1"/>
    <property type="molecule type" value="Genomic_DNA"/>
</dbReference>
<keyword evidence="1" id="KW-0812">Transmembrane</keyword>
<gene>
    <name evidence="2" type="ORF">Goe8_c00250</name>
</gene>
<proteinExistence type="predicted"/>
<sequence>MVIVMLIAFIIACVFIYSVVELALGHKREIEKIKRSNYVCRKCGENTPVVIHTNPLEKIKF</sequence>
<name>A0A516KMI1_9CAUD</name>
<evidence type="ECO:0000313" key="2">
    <source>
        <dbReference type="EMBL" id="QDP42809.1"/>
    </source>
</evidence>
<keyword evidence="1" id="KW-0472">Membrane</keyword>
<organism evidence="2 3">
    <name type="scientific">Bacillus phage vB_BmeM-Goe8</name>
    <dbReference type="NCBI Taxonomy" id="2593638"/>
    <lineage>
        <taxon>Viruses</taxon>
        <taxon>Duplodnaviria</taxon>
        <taxon>Heunggongvirae</taxon>
        <taxon>Uroviricota</taxon>
        <taxon>Caudoviricetes</taxon>
        <taxon>Herelleviridae</taxon>
        <taxon>Bastillevirinae</taxon>
        <taxon>Goettingenvirus</taxon>
        <taxon>Goettingenvirus goe8</taxon>
    </lineage>
</organism>
<dbReference type="Proteomes" id="UP000317800">
    <property type="component" value="Segment"/>
</dbReference>
<feature type="transmembrane region" description="Helical" evidence="1">
    <location>
        <begin position="6"/>
        <end position="25"/>
    </location>
</feature>
<protein>
    <submittedName>
        <fullName evidence="2">Putative membrane bound protein</fullName>
    </submittedName>
</protein>
<keyword evidence="1" id="KW-1133">Transmembrane helix</keyword>
<evidence type="ECO:0000313" key="3">
    <source>
        <dbReference type="Proteomes" id="UP000317800"/>
    </source>
</evidence>
<reference evidence="2 3" key="1">
    <citation type="submission" date="2019-06" db="EMBL/GenBank/DDBJ databases">
        <authorList>
            <person name="Hertel R."/>
        </authorList>
    </citation>
    <scope>NUCLEOTIDE SEQUENCE [LARGE SCALE GENOMIC DNA]</scope>
</reference>
<accession>A0A516KMI1</accession>
<evidence type="ECO:0000256" key="1">
    <source>
        <dbReference type="SAM" id="Phobius"/>
    </source>
</evidence>